<reference evidence="2 3" key="1">
    <citation type="submission" date="2023-10" db="EMBL/GenBank/DDBJ databases">
        <title>Development of a sustainable strategy for remediation of hydrocarbon-contaminated territories based on the waste exchange concept.</title>
        <authorList>
            <person name="Krivoruchko A."/>
        </authorList>
    </citation>
    <scope>NUCLEOTIDE SEQUENCE [LARGE SCALE GENOMIC DNA]</scope>
    <source>
        <strain evidence="2 3">IEGM 1322</strain>
    </source>
</reference>
<evidence type="ECO:0000313" key="2">
    <source>
        <dbReference type="EMBL" id="MDV6232387.1"/>
    </source>
</evidence>
<dbReference type="Pfam" id="PF04402">
    <property type="entry name" value="SIMPL"/>
    <property type="match status" value="1"/>
</dbReference>
<dbReference type="Gene3D" id="3.30.110.170">
    <property type="entry name" value="Protein of unknown function (DUF541), domain 1"/>
    <property type="match status" value="1"/>
</dbReference>
<dbReference type="Proteomes" id="UP001185899">
    <property type="component" value="Unassembled WGS sequence"/>
</dbReference>
<feature type="chain" id="PRO_5045135948" evidence="1">
    <location>
        <begin position="38"/>
        <end position="249"/>
    </location>
</feature>
<sequence length="249" mass="25263">MVDTTAMSRNRWMFGSCLSALTLAVALTAGCSSPATSSADGPPGVNVNGVGEVQGAPDMLTTQIGVQATAEDVTAAIEQANAAVSDVTDAVVAAGVAREDIQTQQVSIDPQYSGALPGGTSAISGYQATNTLQVTVRDLSKASAVLGDATSAGGNATRISGVSFKIDDNSELIADARSRAFADARDRAEQYASLAGGELGDVLSITESITGQEQPRSFGESATSFDTAVPIEPGQQTVSVSVSVKWALN</sequence>
<gene>
    <name evidence="2" type="ORF">R3P95_17680</name>
</gene>
<proteinExistence type="predicted"/>
<feature type="signal peptide" evidence="1">
    <location>
        <begin position="1"/>
        <end position="37"/>
    </location>
</feature>
<dbReference type="PANTHER" id="PTHR34387">
    <property type="entry name" value="SLR1258 PROTEIN"/>
    <property type="match status" value="1"/>
</dbReference>
<dbReference type="InterPro" id="IPR007497">
    <property type="entry name" value="SIMPL/DUF541"/>
</dbReference>
<dbReference type="Gene3D" id="3.30.70.2970">
    <property type="entry name" value="Protein of unknown function (DUF541), domain 2"/>
    <property type="match status" value="1"/>
</dbReference>
<keyword evidence="1" id="KW-0732">Signal</keyword>
<dbReference type="InterPro" id="IPR052022">
    <property type="entry name" value="26kDa_periplasmic_antigen"/>
</dbReference>
<comment type="caution">
    <text evidence="2">The sequence shown here is derived from an EMBL/GenBank/DDBJ whole genome shotgun (WGS) entry which is preliminary data.</text>
</comment>
<dbReference type="EMBL" id="JAWLKE010000006">
    <property type="protein sequence ID" value="MDV6232387.1"/>
    <property type="molecule type" value="Genomic_DNA"/>
</dbReference>
<dbReference type="RefSeq" id="WP_316630335.1">
    <property type="nucleotide sequence ID" value="NZ_JAWLKE010000006.1"/>
</dbReference>
<dbReference type="PANTHER" id="PTHR34387:SF1">
    <property type="entry name" value="PERIPLASMIC IMMUNOGENIC PROTEIN"/>
    <property type="match status" value="1"/>
</dbReference>
<keyword evidence="3" id="KW-1185">Reference proteome</keyword>
<organism evidence="2 3">
    <name type="scientific">Rhodococcus cercidiphylli</name>
    <dbReference type="NCBI Taxonomy" id="489916"/>
    <lineage>
        <taxon>Bacteria</taxon>
        <taxon>Bacillati</taxon>
        <taxon>Actinomycetota</taxon>
        <taxon>Actinomycetes</taxon>
        <taxon>Mycobacteriales</taxon>
        <taxon>Nocardiaceae</taxon>
        <taxon>Rhodococcus</taxon>
    </lineage>
</organism>
<evidence type="ECO:0000313" key="3">
    <source>
        <dbReference type="Proteomes" id="UP001185899"/>
    </source>
</evidence>
<protein>
    <submittedName>
        <fullName evidence="2">SIMPL domain-containing protein</fullName>
    </submittedName>
</protein>
<accession>A0ABU4B1L3</accession>
<evidence type="ECO:0000256" key="1">
    <source>
        <dbReference type="SAM" id="SignalP"/>
    </source>
</evidence>
<name>A0ABU4B1L3_9NOCA</name>